<dbReference type="GO" id="GO:0004252">
    <property type="term" value="F:serine-type endopeptidase activity"/>
    <property type="evidence" value="ECO:0007669"/>
    <property type="project" value="InterPro"/>
</dbReference>
<dbReference type="InterPro" id="IPR020008">
    <property type="entry name" value="GlyGly_CTERM"/>
</dbReference>
<dbReference type="Pfam" id="PF00089">
    <property type="entry name" value="Trypsin"/>
    <property type="match status" value="1"/>
</dbReference>
<feature type="signal peptide" evidence="1">
    <location>
        <begin position="1"/>
        <end position="19"/>
    </location>
</feature>
<dbReference type="SUPFAM" id="SSF50494">
    <property type="entry name" value="Trypsin-like serine proteases"/>
    <property type="match status" value="1"/>
</dbReference>
<dbReference type="InterPro" id="IPR043504">
    <property type="entry name" value="Peptidase_S1_PA_chymotrypsin"/>
</dbReference>
<dbReference type="InterPro" id="IPR051333">
    <property type="entry name" value="CLIP_Serine_Protease"/>
</dbReference>
<dbReference type="NCBIfam" id="TIGR03501">
    <property type="entry name" value="GlyGly_CTERM"/>
    <property type="match status" value="1"/>
</dbReference>
<reference evidence="4" key="1">
    <citation type="submission" date="2016-06" db="EMBL/GenBank/DDBJ databases">
        <authorList>
            <person name="Rodrigo-Torres L."/>
            <person name="Arahal R.D."/>
            <person name="Lucena T."/>
        </authorList>
    </citation>
    <scope>NUCLEOTIDE SEQUENCE [LARGE SCALE GENOMIC DNA]</scope>
    <source>
        <strain evidence="4">CECT8203</strain>
    </source>
</reference>
<evidence type="ECO:0000256" key="1">
    <source>
        <dbReference type="SAM" id="SignalP"/>
    </source>
</evidence>
<keyword evidence="1" id="KW-0732">Signal</keyword>
<feature type="domain" description="Peptidase S1" evidence="2">
    <location>
        <begin position="20"/>
        <end position="318"/>
    </location>
</feature>
<proteinExistence type="predicted"/>
<dbReference type="PANTHER" id="PTHR24260:SF136">
    <property type="entry name" value="GH08193P-RELATED"/>
    <property type="match status" value="1"/>
</dbReference>
<dbReference type="InterPro" id="IPR001314">
    <property type="entry name" value="Peptidase_S1A"/>
</dbReference>
<sequence>MKRICMLAIASLSCTNALAVKYGSEVAASEYKDYIVRFELENHSKSMDCGGLLIAGDYIVTAAHCVADLGADDSGKVTIDYFIDNGASNKIRVYQNVETYSTTGTGTTYQVIPLFDTVAKENIAKAAADTELAYVKAQYPAADWSLNDLLVDHDYYDSVWAKDIALLKLATPLSQVSHATLEPTFNPRSNTFPITNGQDVTFRGWGVDENGTRPRVMNKTTVSFVLADYDYLPNNPNGDGGKGACANDGNQCDYIMRDRLNGYATTIGSTPYTGDSGTPLVIDGTDNVVAFAKSTNGTVSTQFTHLGFYFDIIREAINQVAAPKSIEMEVESGYAASETKTFMVQNLTASSETLSPYVIDSTGMFDISGCAVTLQSGESCEVTMVLNKDKQAITEKKNATIYLGDSLDTQFPISYTIASNNIEVPESGNKESGGSESGGSFGLFSLFALVGLTLRIRKRKT</sequence>
<gene>
    <name evidence="3" type="ORF">VTH8203_01532</name>
</gene>
<protein>
    <submittedName>
        <fullName evidence="3">Trypsin</fullName>
    </submittedName>
</protein>
<dbReference type="SMART" id="SM00020">
    <property type="entry name" value="Tryp_SPc"/>
    <property type="match status" value="1"/>
</dbReference>
<evidence type="ECO:0000313" key="3">
    <source>
        <dbReference type="EMBL" id="SNX47917.1"/>
    </source>
</evidence>
<dbReference type="InterPro" id="IPR009003">
    <property type="entry name" value="Peptidase_S1_PA"/>
</dbReference>
<keyword evidence="4" id="KW-1185">Reference proteome</keyword>
<dbReference type="Gene3D" id="2.40.10.10">
    <property type="entry name" value="Trypsin-like serine proteases"/>
    <property type="match status" value="1"/>
</dbReference>
<dbReference type="OrthoDB" id="5878935at2"/>
<dbReference type="PANTHER" id="PTHR24260">
    <property type="match status" value="1"/>
</dbReference>
<dbReference type="Proteomes" id="UP000219336">
    <property type="component" value="Unassembled WGS sequence"/>
</dbReference>
<evidence type="ECO:0000259" key="2">
    <source>
        <dbReference type="PROSITE" id="PS50240"/>
    </source>
</evidence>
<dbReference type="PROSITE" id="PS00134">
    <property type="entry name" value="TRYPSIN_HIS"/>
    <property type="match status" value="1"/>
</dbReference>
<dbReference type="PRINTS" id="PR00722">
    <property type="entry name" value="CHYMOTRYPSIN"/>
</dbReference>
<dbReference type="EMBL" id="OANU01000015">
    <property type="protein sequence ID" value="SNX47917.1"/>
    <property type="molecule type" value="Genomic_DNA"/>
</dbReference>
<feature type="chain" id="PRO_5012692644" evidence="1">
    <location>
        <begin position="20"/>
        <end position="461"/>
    </location>
</feature>
<organism evidence="3 4">
    <name type="scientific">Vibrio thalassae</name>
    <dbReference type="NCBI Taxonomy" id="1243014"/>
    <lineage>
        <taxon>Bacteria</taxon>
        <taxon>Pseudomonadati</taxon>
        <taxon>Pseudomonadota</taxon>
        <taxon>Gammaproteobacteria</taxon>
        <taxon>Vibrionales</taxon>
        <taxon>Vibrionaceae</taxon>
        <taxon>Vibrio</taxon>
    </lineage>
</organism>
<name>A0A240EGV6_9VIBR</name>
<dbReference type="AlphaFoldDB" id="A0A240EGV6"/>
<accession>A0A240EGV6</accession>
<dbReference type="PROSITE" id="PS50240">
    <property type="entry name" value="TRYPSIN_DOM"/>
    <property type="match status" value="1"/>
</dbReference>
<evidence type="ECO:0000313" key="4">
    <source>
        <dbReference type="Proteomes" id="UP000219336"/>
    </source>
</evidence>
<dbReference type="InterPro" id="IPR018114">
    <property type="entry name" value="TRYPSIN_HIS"/>
</dbReference>
<dbReference type="InterPro" id="IPR001254">
    <property type="entry name" value="Trypsin_dom"/>
</dbReference>
<dbReference type="RefSeq" id="WP_096993142.1">
    <property type="nucleotide sequence ID" value="NZ_JBHSII010000006.1"/>
</dbReference>
<dbReference type="GO" id="GO:0006508">
    <property type="term" value="P:proteolysis"/>
    <property type="evidence" value="ECO:0007669"/>
    <property type="project" value="InterPro"/>
</dbReference>